<dbReference type="OrthoDB" id="8563547at2"/>
<dbReference type="AlphaFoldDB" id="A0A6I3WM27"/>
<sequence>MQIQTPEPDTASDLTCGKLASSVCGMQLPLQVLRSVAGYYIGTVDGFEPVSRESEEYYRSKDAAKQALELNLWTQRLVCWS</sequence>
<name>A0A6I3WM27_9PSED</name>
<evidence type="ECO:0000313" key="1">
    <source>
        <dbReference type="EMBL" id="MUF08272.1"/>
    </source>
</evidence>
<reference evidence="1 2" key="1">
    <citation type="submission" date="2019-11" db="EMBL/GenBank/DDBJ databases">
        <title>Pseudomonas karstica sp. nov. and Pseudomonas spelaei sp. nov. from karst caves.</title>
        <authorList>
            <person name="Zeman M."/>
        </authorList>
    </citation>
    <scope>NUCLEOTIDE SEQUENCE [LARGE SCALE GENOMIC DNA]</scope>
    <source>
        <strain evidence="1 2">CCM 7893</strain>
    </source>
</reference>
<keyword evidence="2" id="KW-1185">Reference proteome</keyword>
<dbReference type="EMBL" id="WNNK01000045">
    <property type="protein sequence ID" value="MUF08272.1"/>
    <property type="molecule type" value="Genomic_DNA"/>
</dbReference>
<protein>
    <submittedName>
        <fullName evidence="1">Uncharacterized protein</fullName>
    </submittedName>
</protein>
<evidence type="ECO:0000313" key="2">
    <source>
        <dbReference type="Proteomes" id="UP000438196"/>
    </source>
</evidence>
<organism evidence="1 2">
    <name type="scientific">Pseudomonas spelaei</name>
    <dbReference type="NCBI Taxonomy" id="1055469"/>
    <lineage>
        <taxon>Bacteria</taxon>
        <taxon>Pseudomonadati</taxon>
        <taxon>Pseudomonadota</taxon>
        <taxon>Gammaproteobacteria</taxon>
        <taxon>Pseudomonadales</taxon>
        <taxon>Pseudomonadaceae</taxon>
        <taxon>Pseudomonas</taxon>
    </lineage>
</organism>
<proteinExistence type="predicted"/>
<accession>A0A6I3WM27</accession>
<comment type="caution">
    <text evidence="1">The sequence shown here is derived from an EMBL/GenBank/DDBJ whole genome shotgun (WGS) entry which is preliminary data.</text>
</comment>
<gene>
    <name evidence="1" type="ORF">GNF76_28470</name>
</gene>
<dbReference type="Proteomes" id="UP000438196">
    <property type="component" value="Unassembled WGS sequence"/>
</dbReference>